<dbReference type="SUPFAM" id="SSF55909">
    <property type="entry name" value="Pentein"/>
    <property type="match status" value="1"/>
</dbReference>
<evidence type="ECO:0000256" key="1">
    <source>
        <dbReference type="ARBA" id="ARBA00022801"/>
    </source>
</evidence>
<dbReference type="AlphaFoldDB" id="A0A2N0VJY7"/>
<protein>
    <submittedName>
        <fullName evidence="2">Agmatine deiminase</fullName>
    </submittedName>
</protein>
<evidence type="ECO:0000313" key="3">
    <source>
        <dbReference type="Proteomes" id="UP000233398"/>
    </source>
</evidence>
<dbReference type="InterPro" id="IPR007466">
    <property type="entry name" value="Peptidyl-Arg-deiminase_porph"/>
</dbReference>
<dbReference type="PANTHER" id="PTHR31377:SF0">
    <property type="entry name" value="AGMATINE DEIMINASE-RELATED"/>
    <property type="match status" value="1"/>
</dbReference>
<dbReference type="GO" id="GO:0009446">
    <property type="term" value="P:putrescine biosynthetic process"/>
    <property type="evidence" value="ECO:0007669"/>
    <property type="project" value="InterPro"/>
</dbReference>
<proteinExistence type="predicted"/>
<keyword evidence="3" id="KW-1185">Reference proteome</keyword>
<sequence length="353" mass="40780">MTSTDYRYRMPAEWHPHSATQLHWPSNRETWPGERLSRVESVYLNIIDALHRYEPIILLVDEDSSEKTVREKLINYGIDIGMVQIYSLPIDDVWARDCGPIFVQHLDKLDRYAITDWEYNAWGEKYPPFDSDNKLPEWFAENFNLEHFNTNMVLEGGSIETNGEGILLTTESVLLNENRNPNLTKAEIEKTVKHYLGMDKIIWLKNGLAGDDTDGHIDDLSRFLNRNTILTMIADDPNDINYKALQENYEILKSSTDQDGNHFNIITLPLPKTKIEGTTVDGSEYVPASYANFYIANNVVLLPLYDKRYDEEVMDIFREFFPDRDVIGIECADLVWGQGSIHCITQQLYGIKS</sequence>
<dbReference type="Pfam" id="PF04371">
    <property type="entry name" value="PAD_porph"/>
    <property type="match status" value="1"/>
</dbReference>
<dbReference type="PANTHER" id="PTHR31377">
    <property type="entry name" value="AGMATINE DEIMINASE-RELATED"/>
    <property type="match status" value="1"/>
</dbReference>
<keyword evidence="1" id="KW-0378">Hydrolase</keyword>
<dbReference type="Proteomes" id="UP000233398">
    <property type="component" value="Unassembled WGS sequence"/>
</dbReference>
<dbReference type="RefSeq" id="WP_101071795.1">
    <property type="nucleotide sequence ID" value="NZ_PISP01000001.1"/>
</dbReference>
<dbReference type="OrthoDB" id="9808013at2"/>
<gene>
    <name evidence="2" type="ORF">CWD77_03295</name>
</gene>
<dbReference type="Gene3D" id="3.75.10.10">
    <property type="entry name" value="L-arginine/glycine Amidinotransferase, Chain A"/>
    <property type="match status" value="1"/>
</dbReference>
<evidence type="ECO:0000313" key="2">
    <source>
        <dbReference type="EMBL" id="PKD44505.1"/>
    </source>
</evidence>
<name>A0A2N0VJY7_9BACT</name>
<comment type="caution">
    <text evidence="2">The sequence shown here is derived from an EMBL/GenBank/DDBJ whole genome shotgun (WGS) entry which is preliminary data.</text>
</comment>
<dbReference type="GO" id="GO:0047632">
    <property type="term" value="F:agmatine deiminase activity"/>
    <property type="evidence" value="ECO:0007669"/>
    <property type="project" value="TreeGrafter"/>
</dbReference>
<accession>A0A2N0VJY7</accession>
<reference evidence="2 3" key="1">
    <citation type="submission" date="2017-11" db="EMBL/GenBank/DDBJ databases">
        <title>Rhodohalobacter 15182 sp. nov., isolated from a salt lake.</title>
        <authorList>
            <person name="Han S."/>
        </authorList>
    </citation>
    <scope>NUCLEOTIDE SEQUENCE [LARGE SCALE GENOMIC DNA]</scope>
    <source>
        <strain evidence="2 3">15182</strain>
    </source>
</reference>
<dbReference type="EMBL" id="PISP01000001">
    <property type="protein sequence ID" value="PKD44505.1"/>
    <property type="molecule type" value="Genomic_DNA"/>
</dbReference>
<organism evidence="2 3">
    <name type="scientific">Rhodohalobacter barkolensis</name>
    <dbReference type="NCBI Taxonomy" id="2053187"/>
    <lineage>
        <taxon>Bacteria</taxon>
        <taxon>Pseudomonadati</taxon>
        <taxon>Balneolota</taxon>
        <taxon>Balneolia</taxon>
        <taxon>Balneolales</taxon>
        <taxon>Balneolaceae</taxon>
        <taxon>Rhodohalobacter</taxon>
    </lineage>
</organism>
<dbReference type="GO" id="GO:0004668">
    <property type="term" value="F:protein-arginine deiminase activity"/>
    <property type="evidence" value="ECO:0007669"/>
    <property type="project" value="InterPro"/>
</dbReference>